<dbReference type="KEGG" id="nhy:JQS43_15010"/>
<organism evidence="1 2">
    <name type="scientific">Natronosporangium hydrolyticum</name>
    <dbReference type="NCBI Taxonomy" id="2811111"/>
    <lineage>
        <taxon>Bacteria</taxon>
        <taxon>Bacillati</taxon>
        <taxon>Actinomycetota</taxon>
        <taxon>Actinomycetes</taxon>
        <taxon>Micromonosporales</taxon>
        <taxon>Micromonosporaceae</taxon>
        <taxon>Natronosporangium</taxon>
    </lineage>
</organism>
<evidence type="ECO:0000313" key="1">
    <source>
        <dbReference type="EMBL" id="QSB12969.1"/>
    </source>
</evidence>
<name>A0A895YCC0_9ACTN</name>
<proteinExistence type="predicted"/>
<accession>A0A895YCC0</accession>
<dbReference type="Proteomes" id="UP000662857">
    <property type="component" value="Chromosome"/>
</dbReference>
<protein>
    <submittedName>
        <fullName evidence="1">Uncharacterized protein</fullName>
    </submittedName>
</protein>
<dbReference type="AlphaFoldDB" id="A0A895YCC0"/>
<sequence length="417" mass="47213">MPTPGREHTRYASAFDLPTVIEIRQQIRGMKALSLLKPSTRPQLRELEAEVVRLASLIDRFYDGLGTRNWIYTDDFNVSRINAICDLPSVDEQEQALIALYREPGTLSFMLRRLRSRPGMRERMALIETALKDYQADRYAGMIHVLISVMDGFVNDLDAARRRGLHARDGDDMTAWDSVVSHHKGLARVHETVFRKPFYKLSTDEVFDLYRHGVVHGNLTSYANVVVATKAWNYLFAVADWAKARELAAKEPEPEPTWGDVLRKTAQLGLDKKALAAWEKREVSAETEGFELETAYAACAELLTQWQRRNYGGMAQHLAFPGSSGSHRKPGEVKDLYKEFSLASFTIHRIRIEAAAVAKVEADLEVNGSHQAVTMRWIYHDDQGQTLVESQGGGRWYLAPYGPTTFVTPRSELQDAQ</sequence>
<keyword evidence="2" id="KW-1185">Reference proteome</keyword>
<dbReference type="EMBL" id="CP070499">
    <property type="protein sequence ID" value="QSB12969.1"/>
    <property type="molecule type" value="Genomic_DNA"/>
</dbReference>
<evidence type="ECO:0000313" key="2">
    <source>
        <dbReference type="Proteomes" id="UP000662857"/>
    </source>
</evidence>
<dbReference type="RefSeq" id="WP_239675023.1">
    <property type="nucleotide sequence ID" value="NZ_CP070499.1"/>
</dbReference>
<reference evidence="1" key="1">
    <citation type="submission" date="2021-02" db="EMBL/GenBank/DDBJ databases">
        <title>Natrosporangium hydrolyticum gen. nov., sp. nov, a haloalkaliphilic actinobacterium from a soda solonchak soil.</title>
        <authorList>
            <person name="Sorokin D.Y."/>
            <person name="Khijniak T.V."/>
            <person name="Zakharycheva A.P."/>
            <person name="Boueva O.V."/>
            <person name="Ariskina E.V."/>
            <person name="Hahnke R.L."/>
            <person name="Bunk B."/>
            <person name="Sproer C."/>
            <person name="Schumann P."/>
            <person name="Evtushenko L.I."/>
            <person name="Kublanov I.V."/>
        </authorList>
    </citation>
    <scope>NUCLEOTIDE SEQUENCE</scope>
    <source>
        <strain evidence="1">DSM 106523</strain>
    </source>
</reference>
<gene>
    <name evidence="1" type="ORF">JQS43_15010</name>
</gene>